<name>A0A375CTB2_9BURK</name>
<feature type="region of interest" description="Disordered" evidence="1">
    <location>
        <begin position="35"/>
        <end position="57"/>
    </location>
</feature>
<feature type="compositionally biased region" description="Low complexity" evidence="1">
    <location>
        <begin position="35"/>
        <end position="50"/>
    </location>
</feature>
<comment type="caution">
    <text evidence="2">The sequence shown here is derived from an EMBL/GenBank/DDBJ whole genome shotgun (WGS) entry which is preliminary data.</text>
</comment>
<sequence>MLLFSYPIGNHVPGAVTGSHSVSENPQCISHLQSASARSARVATTHARTSIRSNMRS</sequence>
<evidence type="ECO:0000256" key="1">
    <source>
        <dbReference type="SAM" id="MobiDB-lite"/>
    </source>
</evidence>
<reference evidence="3" key="1">
    <citation type="submission" date="2018-01" db="EMBL/GenBank/DDBJ databases">
        <authorList>
            <person name="Gaut B.S."/>
            <person name="Morton B.R."/>
            <person name="Clegg M.T."/>
            <person name="Duvall M.R."/>
        </authorList>
    </citation>
    <scope>NUCLEOTIDE SEQUENCE [LARGE SCALE GENOMIC DNA]</scope>
</reference>
<dbReference type="AlphaFoldDB" id="A0A375CTB2"/>
<proteinExistence type="predicted"/>
<protein>
    <submittedName>
        <fullName evidence="2">Uncharacterized protein</fullName>
    </submittedName>
</protein>
<accession>A0A375CTB2</accession>
<dbReference type="EMBL" id="OFSN01000068">
    <property type="protein sequence ID" value="SOY78361.1"/>
    <property type="molecule type" value="Genomic_DNA"/>
</dbReference>
<dbReference type="Proteomes" id="UP000257016">
    <property type="component" value="Unassembled WGS sequence"/>
</dbReference>
<evidence type="ECO:0000313" key="3">
    <source>
        <dbReference type="Proteomes" id="UP000257016"/>
    </source>
</evidence>
<organism evidence="2 3">
    <name type="scientific">Cupriavidus taiwanensis</name>
    <dbReference type="NCBI Taxonomy" id="164546"/>
    <lineage>
        <taxon>Bacteria</taxon>
        <taxon>Pseudomonadati</taxon>
        <taxon>Pseudomonadota</taxon>
        <taxon>Betaproteobacteria</taxon>
        <taxon>Burkholderiales</taxon>
        <taxon>Burkholderiaceae</taxon>
        <taxon>Cupriavidus</taxon>
    </lineage>
</organism>
<gene>
    <name evidence="2" type="ORF">CBM2586_U20025</name>
</gene>
<evidence type="ECO:0000313" key="2">
    <source>
        <dbReference type="EMBL" id="SOY78361.1"/>
    </source>
</evidence>